<name>A0A559M565_9HELO</name>
<protein>
    <submittedName>
        <fullName evidence="1">Uncharacterized protein</fullName>
    </submittedName>
</protein>
<evidence type="ECO:0000313" key="1">
    <source>
        <dbReference type="EMBL" id="TVY88095.1"/>
    </source>
</evidence>
<sequence>MSNNNANNHASSRKSILVISISQHLTGSPVENAIKADWAKEKAHGIADSFDNIGFNLDPKDVPATLKALKHELERRSWDGIILGWCIRGHVEFTLLFEEVHSVCCEAVKVAPRTKIMFTTGPDNLVETVVRNFPVEVGV</sequence>
<dbReference type="AlphaFoldDB" id="A0A559M565"/>
<proteinExistence type="predicted"/>
<evidence type="ECO:0000313" key="2">
    <source>
        <dbReference type="Proteomes" id="UP000315522"/>
    </source>
</evidence>
<organism evidence="1 2">
    <name type="scientific">Lachnellula willkommii</name>
    <dbReference type="NCBI Taxonomy" id="215461"/>
    <lineage>
        <taxon>Eukaryota</taxon>
        <taxon>Fungi</taxon>
        <taxon>Dikarya</taxon>
        <taxon>Ascomycota</taxon>
        <taxon>Pezizomycotina</taxon>
        <taxon>Leotiomycetes</taxon>
        <taxon>Helotiales</taxon>
        <taxon>Lachnaceae</taxon>
        <taxon>Lachnellula</taxon>
    </lineage>
</organism>
<comment type="caution">
    <text evidence="1">The sequence shown here is derived from an EMBL/GenBank/DDBJ whole genome shotgun (WGS) entry which is preliminary data.</text>
</comment>
<dbReference type="EMBL" id="QGML01001946">
    <property type="protein sequence ID" value="TVY88095.1"/>
    <property type="molecule type" value="Genomic_DNA"/>
</dbReference>
<accession>A0A559M565</accession>
<reference evidence="1 2" key="1">
    <citation type="submission" date="2018-05" db="EMBL/GenBank/DDBJ databases">
        <title>Genome sequencing and assembly of the regulated plant pathogen Lachnellula willkommii and related sister species for the development of diagnostic species identification markers.</title>
        <authorList>
            <person name="Giroux E."/>
            <person name="Bilodeau G."/>
        </authorList>
    </citation>
    <scope>NUCLEOTIDE SEQUENCE [LARGE SCALE GENOMIC DNA]</scope>
    <source>
        <strain evidence="1 2">CBS 172.35</strain>
    </source>
</reference>
<gene>
    <name evidence="1" type="ORF">LAWI1_G007537</name>
</gene>
<keyword evidence="2" id="KW-1185">Reference proteome</keyword>
<dbReference type="Proteomes" id="UP000315522">
    <property type="component" value="Unassembled WGS sequence"/>
</dbReference>